<keyword evidence="1 2" id="KW-0539">Nucleus</keyword>
<dbReference type="EMBL" id="JAVRRT010000011">
    <property type="protein sequence ID" value="KAK5167690.1"/>
    <property type="molecule type" value="Genomic_DNA"/>
</dbReference>
<keyword evidence="6" id="KW-1185">Reference proteome</keyword>
<evidence type="ECO:0000313" key="5">
    <source>
        <dbReference type="EMBL" id="KAK5167690.1"/>
    </source>
</evidence>
<evidence type="ECO:0000256" key="3">
    <source>
        <dbReference type="SAM" id="MobiDB-lite"/>
    </source>
</evidence>
<dbReference type="InterPro" id="IPR055129">
    <property type="entry name" value="YEATS_dom"/>
</dbReference>
<comment type="subcellular location">
    <subcellularLocation>
        <location evidence="2">Nucleus</location>
    </subcellularLocation>
</comment>
<sequence length="245" mass="27792">MARIKCKKLTRRRQVKRTVKLVTTQRVDHSIPAEAEGFPMRVWDVNIYLVGPDGDDMPANCYEKATYMLHESFGKRQKQTIKSPPFRIQEQGWGEFDMQITLSPVGGQKGGEQTISHDLNFQHERYEAVHNVTFRNPKPDLVAILKESGPVGEANGAAAAPPKQKRKPASRSVDMEKLAEALPQLQEDDLLQIVQMVHDNKTEETYTKNDLENGEFHVDLYTLPDNLIKMLWDFTSGKVDMATVA</sequence>
<dbReference type="Gene3D" id="2.60.40.1970">
    <property type="entry name" value="YEATS domain"/>
    <property type="match status" value="1"/>
</dbReference>
<dbReference type="GeneID" id="89928725"/>
<dbReference type="InterPro" id="IPR016665">
    <property type="entry name" value="Sas5/TAF14"/>
</dbReference>
<dbReference type="AlphaFoldDB" id="A0AAV9P8K0"/>
<comment type="caution">
    <text evidence="5">The sequence shown here is derived from an EMBL/GenBank/DDBJ whole genome shotgun (WGS) entry which is preliminary data.</text>
</comment>
<evidence type="ECO:0000313" key="6">
    <source>
        <dbReference type="Proteomes" id="UP001337655"/>
    </source>
</evidence>
<organism evidence="5 6">
    <name type="scientific">Saxophila tyrrhenica</name>
    <dbReference type="NCBI Taxonomy" id="1690608"/>
    <lineage>
        <taxon>Eukaryota</taxon>
        <taxon>Fungi</taxon>
        <taxon>Dikarya</taxon>
        <taxon>Ascomycota</taxon>
        <taxon>Pezizomycotina</taxon>
        <taxon>Dothideomycetes</taxon>
        <taxon>Dothideomycetidae</taxon>
        <taxon>Mycosphaerellales</taxon>
        <taxon>Extremaceae</taxon>
        <taxon>Saxophila</taxon>
    </lineage>
</organism>
<evidence type="ECO:0000256" key="1">
    <source>
        <dbReference type="ARBA" id="ARBA00023242"/>
    </source>
</evidence>
<dbReference type="Pfam" id="PF17035">
    <property type="entry name" value="BET"/>
    <property type="match status" value="1"/>
</dbReference>
<feature type="domain" description="YEATS" evidence="4">
    <location>
        <begin position="11"/>
        <end position="148"/>
    </location>
</feature>
<feature type="region of interest" description="Disordered" evidence="3">
    <location>
        <begin position="153"/>
        <end position="173"/>
    </location>
</feature>
<dbReference type="GO" id="GO:0000785">
    <property type="term" value="C:chromatin"/>
    <property type="evidence" value="ECO:0007669"/>
    <property type="project" value="UniProtKB-ARBA"/>
</dbReference>
<accession>A0AAV9P8K0</accession>
<dbReference type="CDD" id="cd16905">
    <property type="entry name" value="YEATS_Taf14_like"/>
    <property type="match status" value="1"/>
</dbReference>
<dbReference type="GO" id="GO:0006355">
    <property type="term" value="P:regulation of DNA-templated transcription"/>
    <property type="evidence" value="ECO:0007669"/>
    <property type="project" value="InterPro"/>
</dbReference>
<reference evidence="5 6" key="1">
    <citation type="submission" date="2023-08" db="EMBL/GenBank/DDBJ databases">
        <title>Black Yeasts Isolated from many extreme environments.</title>
        <authorList>
            <person name="Coleine C."/>
            <person name="Stajich J.E."/>
            <person name="Selbmann L."/>
        </authorList>
    </citation>
    <scope>NUCLEOTIDE SEQUENCE [LARGE SCALE GENOMIC DNA]</scope>
    <source>
        <strain evidence="5 6">CCFEE 5935</strain>
    </source>
</reference>
<name>A0AAV9P8K0_9PEZI</name>
<dbReference type="PIRSF" id="PIRSF016551">
    <property type="entry name" value="SAS5/TFIID_14"/>
    <property type="match status" value="1"/>
</dbReference>
<proteinExistence type="predicted"/>
<dbReference type="Pfam" id="PF03366">
    <property type="entry name" value="YEATS"/>
    <property type="match status" value="1"/>
</dbReference>
<dbReference type="PANTHER" id="PTHR23195">
    <property type="entry name" value="YEATS DOMAIN"/>
    <property type="match status" value="1"/>
</dbReference>
<gene>
    <name evidence="5" type="primary">tfg3</name>
    <name evidence="5" type="ORF">LTR77_007389</name>
</gene>
<dbReference type="PROSITE" id="PS51037">
    <property type="entry name" value="YEATS"/>
    <property type="match status" value="1"/>
</dbReference>
<dbReference type="InterPro" id="IPR038704">
    <property type="entry name" value="YEAST_sf"/>
</dbReference>
<dbReference type="InterPro" id="IPR005033">
    <property type="entry name" value="YEATS"/>
</dbReference>
<dbReference type="InterPro" id="IPR027353">
    <property type="entry name" value="NET_dom"/>
</dbReference>
<evidence type="ECO:0000259" key="4">
    <source>
        <dbReference type="PROSITE" id="PS51037"/>
    </source>
</evidence>
<protein>
    <submittedName>
        <fullName evidence="5">Transcription factor TFIIF complex subunit Tfg3</fullName>
    </submittedName>
</protein>
<dbReference type="RefSeq" id="XP_064657396.1">
    <property type="nucleotide sequence ID" value="XM_064804626.1"/>
</dbReference>
<dbReference type="GO" id="GO:0005634">
    <property type="term" value="C:nucleus"/>
    <property type="evidence" value="ECO:0007669"/>
    <property type="project" value="UniProtKB-SubCell"/>
</dbReference>
<dbReference type="Proteomes" id="UP001337655">
    <property type="component" value="Unassembled WGS sequence"/>
</dbReference>
<evidence type="ECO:0000256" key="2">
    <source>
        <dbReference type="PROSITE-ProRule" id="PRU00376"/>
    </source>
</evidence>